<dbReference type="EC" id="2.4.-.-" evidence="5"/>
<dbReference type="Gene3D" id="3.90.550.10">
    <property type="entry name" value="Spore Coat Polysaccharide Biosynthesis Protein SpsA, Chain A"/>
    <property type="match status" value="1"/>
</dbReference>
<sequence length="985" mass="109565">MNAERSKSEKPRPVFAGYGHEVTERDRLEWQKWMDARAQDAFARGQAAISSGRTRDAAFWLDRAARMARHNPNVLFSLALAQLGLERWADLLATADQLLARFRFREALCLRVVALIRLRRFIEADATLGEALSGFAPTAEMAALATEIASMLDHAGWCGASNTGEVRGGAQAPVRWRLDGRGRWSTVPCFPFTLPDRWIRAERLEVRLGNTPLLGSPIDLTMLRRSEGFIRPVGNAWVGQLWHPAEPEFLPRLRILGSDGGRDLLLSTFASEVDNDVPVARPRQIVLKEEDLPRGIVRVLDTYGRELSGSPLEPLTLQLLNGAPAHGLPPDWRPRPVTSPSKVSPDIRRRSPGCLVVIPVYRDFQSLRLCLESVLRTTGQDTEILVVDDASPEPIVVDYLDRLALAGNITLCRHERNAGFPSAANSGLRRADGRDVVLLNSDTIVAPGWLERLQAALDRAPDVGTATPFSNDASILSYPSASEKNPIPNLKETEQLDRFCAAQPEGEMIDLPTANGFCMAIRGDCLAQTGLLREDLFAQGYGEENEFCLRAASCGWRHIAAPRVFVTHSGSSSFGSARKALMSRNLEILNALYPGYDELVRDFIVRDPLFPFRRALDIARLDTKRGAKNTRVMILHDSGGGVARVVSERCAAFEKDGQFVLSLRPHQHGVRVSVAGGVFTNLVFRLPDEWAIFLAILRRMRVLAIEWHHLVGHAPQMRRLHAELGVPYDIFVHDYVWFCERVSLLNGERRYCGEPAIEGCERCVAENGSYLGEDIAPSALVLRSKYELRNAGIVRVPSHDTGRRLARHFPDIAAVVTPLEDDRRWDDSGRSIRMREGRTNWLGSRGGRRRIGFVGGIGAEKGYDVVRGLAEDAAARDLPLDYVLIGHTPDDEALFRTGRVLVTGEYREDEVERLIHEADLDFGFIPSITPETWCFTLGVIWRAGLPAVVFDLGAQAERVRQTGFGWTVPLGLPIETLSHVLLRLQ</sequence>
<dbReference type="PANTHER" id="PTHR43179:SF12">
    <property type="entry name" value="GALACTOFURANOSYLTRANSFERASE GLFT2"/>
    <property type="match status" value="1"/>
</dbReference>
<dbReference type="InterPro" id="IPR001173">
    <property type="entry name" value="Glyco_trans_2-like"/>
</dbReference>
<keyword evidence="3 5" id="KW-0808">Transferase</keyword>
<organism evidence="5 6">
    <name type="scientific">Brytella acorum</name>
    <dbReference type="NCBI Taxonomy" id="2959299"/>
    <lineage>
        <taxon>Bacteria</taxon>
        <taxon>Pseudomonadati</taxon>
        <taxon>Pseudomonadota</taxon>
        <taxon>Alphaproteobacteria</taxon>
        <taxon>Acetobacterales</taxon>
        <taxon>Acetobacteraceae</taxon>
        <taxon>Brytella</taxon>
    </lineage>
</organism>
<dbReference type="PANTHER" id="PTHR43179">
    <property type="entry name" value="RHAMNOSYLTRANSFERASE WBBL"/>
    <property type="match status" value="1"/>
</dbReference>
<dbReference type="SUPFAM" id="SSF53448">
    <property type="entry name" value="Nucleotide-diphospho-sugar transferases"/>
    <property type="match status" value="1"/>
</dbReference>
<dbReference type="SUPFAM" id="SSF48452">
    <property type="entry name" value="TPR-like"/>
    <property type="match status" value="1"/>
</dbReference>
<feature type="domain" description="Glycosyltransferase 2-like" evidence="4">
    <location>
        <begin position="356"/>
        <end position="483"/>
    </location>
</feature>
<dbReference type="AlphaFoldDB" id="A0AA35VAY3"/>
<dbReference type="GO" id="GO:0016757">
    <property type="term" value="F:glycosyltransferase activity"/>
    <property type="evidence" value="ECO:0007669"/>
    <property type="project" value="UniProtKB-KW"/>
</dbReference>
<dbReference type="SUPFAM" id="SSF53756">
    <property type="entry name" value="UDP-Glycosyltransferase/glycogen phosphorylase"/>
    <property type="match status" value="1"/>
</dbReference>
<proteinExistence type="inferred from homology"/>
<evidence type="ECO:0000259" key="4">
    <source>
        <dbReference type="Pfam" id="PF00535"/>
    </source>
</evidence>
<protein>
    <submittedName>
        <fullName evidence="5">Glycosyltransferase</fullName>
        <ecNumber evidence="5">2.4.-.-</ecNumber>
    </submittedName>
</protein>
<evidence type="ECO:0000313" key="6">
    <source>
        <dbReference type="Proteomes" id="UP001176960"/>
    </source>
</evidence>
<dbReference type="EMBL" id="CATKSH010000009">
    <property type="protein sequence ID" value="CAI9120958.1"/>
    <property type="molecule type" value="Genomic_DNA"/>
</dbReference>
<dbReference type="Proteomes" id="UP001176960">
    <property type="component" value="Unassembled WGS sequence"/>
</dbReference>
<gene>
    <name evidence="5" type="ORF">LMG32879_001800</name>
</gene>
<evidence type="ECO:0000256" key="3">
    <source>
        <dbReference type="ARBA" id="ARBA00022679"/>
    </source>
</evidence>
<keyword evidence="6" id="KW-1185">Reference proteome</keyword>
<name>A0AA35VAY3_9PROT</name>
<dbReference type="Gene3D" id="1.25.40.10">
    <property type="entry name" value="Tetratricopeptide repeat domain"/>
    <property type="match status" value="1"/>
</dbReference>
<dbReference type="Pfam" id="PF00535">
    <property type="entry name" value="Glycos_transf_2"/>
    <property type="match status" value="1"/>
</dbReference>
<accession>A0AA35VAY3</accession>
<dbReference type="InterPro" id="IPR029044">
    <property type="entry name" value="Nucleotide-diphossugar_trans"/>
</dbReference>
<reference evidence="5" key="1">
    <citation type="submission" date="2023-03" db="EMBL/GenBank/DDBJ databases">
        <authorList>
            <person name="Cleenwerck I."/>
        </authorList>
    </citation>
    <scope>NUCLEOTIDE SEQUENCE</scope>
    <source>
        <strain evidence="5">LMG 32879</strain>
    </source>
</reference>
<evidence type="ECO:0000256" key="1">
    <source>
        <dbReference type="ARBA" id="ARBA00006739"/>
    </source>
</evidence>
<keyword evidence="2 5" id="KW-0328">Glycosyltransferase</keyword>
<comment type="caution">
    <text evidence="5">The sequence shown here is derived from an EMBL/GenBank/DDBJ whole genome shotgun (WGS) entry which is preliminary data.</text>
</comment>
<dbReference type="InterPro" id="IPR011990">
    <property type="entry name" value="TPR-like_helical_dom_sf"/>
</dbReference>
<evidence type="ECO:0000313" key="5">
    <source>
        <dbReference type="EMBL" id="CAI9120958.1"/>
    </source>
</evidence>
<evidence type="ECO:0000256" key="2">
    <source>
        <dbReference type="ARBA" id="ARBA00022676"/>
    </source>
</evidence>
<dbReference type="Gene3D" id="3.40.50.2000">
    <property type="entry name" value="Glycogen Phosphorylase B"/>
    <property type="match status" value="1"/>
</dbReference>
<dbReference type="RefSeq" id="WP_289841790.1">
    <property type="nucleotide sequence ID" value="NZ_CATKSH010000009.1"/>
</dbReference>
<comment type="similarity">
    <text evidence="1">Belongs to the glycosyltransferase 2 family.</text>
</comment>